<dbReference type="EMBL" id="BSET01000001">
    <property type="protein sequence ID" value="GLK00722.1"/>
    <property type="molecule type" value="Genomic_DNA"/>
</dbReference>
<reference evidence="1" key="2">
    <citation type="submission" date="2023-01" db="EMBL/GenBank/DDBJ databases">
        <authorList>
            <person name="Sun Q."/>
            <person name="Evtushenko L."/>
        </authorList>
    </citation>
    <scope>NUCLEOTIDE SEQUENCE</scope>
    <source>
        <strain evidence="1">VKM Ac-1958</strain>
    </source>
</reference>
<accession>A0A9W6HQV8</accession>
<comment type="caution">
    <text evidence="1">The sequence shown here is derived from an EMBL/GenBank/DDBJ whole genome shotgun (WGS) entry which is preliminary data.</text>
</comment>
<dbReference type="RefSeq" id="WP_204938419.1">
    <property type="nucleotide sequence ID" value="NZ_BAAAUM010000001.1"/>
</dbReference>
<name>A0A9W6HQV8_9MICO</name>
<sequence length="155" mass="17200">MPESDPHLLGPGFWPTPFTAAEIREASRGGKTIRLLVEHPDGTRTERVNSFSDGDDDGAMLTQWVVGEDAPATARRVTWAELQGHASFPRDRSERSTETIDHPLGRLECIRFDVRSHPDAAPAIFWFALAFPGMPVLYETPVEGGIERTIVTTME</sequence>
<dbReference type="AlphaFoldDB" id="A0A9W6HQV8"/>
<organism evidence="1 2">
    <name type="scientific">Microbacterium keratanolyticum</name>
    <dbReference type="NCBI Taxonomy" id="67574"/>
    <lineage>
        <taxon>Bacteria</taxon>
        <taxon>Bacillati</taxon>
        <taxon>Actinomycetota</taxon>
        <taxon>Actinomycetes</taxon>
        <taxon>Micrococcales</taxon>
        <taxon>Microbacteriaceae</taxon>
        <taxon>Microbacterium</taxon>
    </lineage>
</organism>
<dbReference type="Proteomes" id="UP001142325">
    <property type="component" value="Unassembled WGS sequence"/>
</dbReference>
<reference evidence="1" key="1">
    <citation type="journal article" date="2014" name="Int. J. Syst. Evol. Microbiol.">
        <title>Complete genome sequence of Corynebacterium casei LMG S-19264T (=DSM 44701T), isolated from a smear-ripened cheese.</title>
        <authorList>
            <consortium name="US DOE Joint Genome Institute (JGI-PGF)"/>
            <person name="Walter F."/>
            <person name="Albersmeier A."/>
            <person name="Kalinowski J."/>
            <person name="Ruckert C."/>
        </authorList>
    </citation>
    <scope>NUCLEOTIDE SEQUENCE</scope>
    <source>
        <strain evidence="1">VKM Ac-1958</strain>
    </source>
</reference>
<protein>
    <submittedName>
        <fullName evidence="1">Uncharacterized protein</fullName>
    </submittedName>
</protein>
<evidence type="ECO:0000313" key="1">
    <source>
        <dbReference type="EMBL" id="GLK00722.1"/>
    </source>
</evidence>
<proteinExistence type="predicted"/>
<keyword evidence="2" id="KW-1185">Reference proteome</keyword>
<gene>
    <name evidence="1" type="ORF">GCM10017596_04370</name>
</gene>
<evidence type="ECO:0000313" key="2">
    <source>
        <dbReference type="Proteomes" id="UP001142325"/>
    </source>
</evidence>